<evidence type="ECO:0000256" key="2">
    <source>
        <dbReference type="ARBA" id="ARBA00006075"/>
    </source>
</evidence>
<evidence type="ECO:0000313" key="11">
    <source>
        <dbReference type="Proteomes" id="UP000799441"/>
    </source>
</evidence>
<keyword evidence="4" id="KW-0236">DNA replication inhibitor</keyword>
<evidence type="ECO:0000256" key="1">
    <source>
        <dbReference type="ARBA" id="ARBA00004123"/>
    </source>
</evidence>
<feature type="compositionally biased region" description="Acidic residues" evidence="8">
    <location>
        <begin position="312"/>
        <end position="325"/>
    </location>
</feature>
<evidence type="ECO:0000256" key="6">
    <source>
        <dbReference type="ARBA" id="ARBA00023306"/>
    </source>
</evidence>
<name>A0A9P4QGJ9_9PEZI</name>
<evidence type="ECO:0000256" key="3">
    <source>
        <dbReference type="ARBA" id="ARBA00022763"/>
    </source>
</evidence>
<evidence type="ECO:0000256" key="7">
    <source>
        <dbReference type="RuleBase" id="RU366049"/>
    </source>
</evidence>
<evidence type="ECO:0000256" key="5">
    <source>
        <dbReference type="ARBA" id="ARBA00023242"/>
    </source>
</evidence>
<dbReference type="GO" id="GO:0006974">
    <property type="term" value="P:DNA damage response"/>
    <property type="evidence" value="ECO:0007669"/>
    <property type="project" value="UniProtKB-KW"/>
</dbReference>
<gene>
    <name evidence="10" type="ORF">K431DRAFT_281928</name>
</gene>
<comment type="function">
    <text evidence="7">Plays an important role in the control of DNA replication and the maintenance of replication fork stability.</text>
</comment>
<dbReference type="PANTHER" id="PTHR13220">
    <property type="entry name" value="TIMELESS INTERACTING-RELATED"/>
    <property type="match status" value="1"/>
</dbReference>
<keyword evidence="11" id="KW-1185">Reference proteome</keyword>
<dbReference type="PANTHER" id="PTHR13220:SF11">
    <property type="entry name" value="TIMELESS-INTERACTING PROTEIN"/>
    <property type="match status" value="1"/>
</dbReference>
<sequence length="325" mass="36628">MPSAVAPNPRAASPMVDDYDAAVSDFLRDLPQHGNDKANEVPAPPKDDDDEEEIQIKRQRKPVAKLDENLILSQQGVPKLRKVAKSRLKFKGKGHEFSDIERLLGLYQLWLDDMFPRAKFRDGLTMIERLGHKKRLQVYRRAWIDESKPTTVREDEERLEDMEMSGTLMNESGDGIFGNNGNAIEDERISEAQRETGLEEAPEGDELDALMAEGSQNTSHASPDKRGQSNSNHRMSGQDEPEDDELDALLAENEARTGSQPVEQPRRVKMPFEEDDEDEDELDALLAEHETMRRGDQSSTAAPTNVRQSEPDFGDDEEAMADLGW</sequence>
<reference evidence="10" key="1">
    <citation type="journal article" date="2020" name="Stud. Mycol.">
        <title>101 Dothideomycetes genomes: a test case for predicting lifestyles and emergence of pathogens.</title>
        <authorList>
            <person name="Haridas S."/>
            <person name="Albert R."/>
            <person name="Binder M."/>
            <person name="Bloem J."/>
            <person name="Labutti K."/>
            <person name="Salamov A."/>
            <person name="Andreopoulos B."/>
            <person name="Baker S."/>
            <person name="Barry K."/>
            <person name="Bills G."/>
            <person name="Bluhm B."/>
            <person name="Cannon C."/>
            <person name="Castanera R."/>
            <person name="Culley D."/>
            <person name="Daum C."/>
            <person name="Ezra D."/>
            <person name="Gonzalez J."/>
            <person name="Henrissat B."/>
            <person name="Kuo A."/>
            <person name="Liang C."/>
            <person name="Lipzen A."/>
            <person name="Lutzoni F."/>
            <person name="Magnuson J."/>
            <person name="Mondo S."/>
            <person name="Nolan M."/>
            <person name="Ohm R."/>
            <person name="Pangilinan J."/>
            <person name="Park H.-J."/>
            <person name="Ramirez L."/>
            <person name="Alfaro M."/>
            <person name="Sun H."/>
            <person name="Tritt A."/>
            <person name="Yoshinaga Y."/>
            <person name="Zwiers L.-H."/>
            <person name="Turgeon B."/>
            <person name="Goodwin S."/>
            <person name="Spatafora J."/>
            <person name="Crous P."/>
            <person name="Grigoriev I."/>
        </authorList>
    </citation>
    <scope>NUCLEOTIDE SEQUENCE</scope>
    <source>
        <strain evidence="10">CBS 116435</strain>
    </source>
</reference>
<dbReference type="AlphaFoldDB" id="A0A9P4QGJ9"/>
<dbReference type="GO" id="GO:0031297">
    <property type="term" value="P:replication fork processing"/>
    <property type="evidence" value="ECO:0007669"/>
    <property type="project" value="UniProtKB-UniRule"/>
</dbReference>
<feature type="compositionally biased region" description="Acidic residues" evidence="8">
    <location>
        <begin position="273"/>
        <end position="283"/>
    </location>
</feature>
<accession>A0A9P4QGJ9</accession>
<proteinExistence type="inferred from homology"/>
<feature type="region of interest" description="Disordered" evidence="8">
    <location>
        <begin position="214"/>
        <end position="325"/>
    </location>
</feature>
<dbReference type="GO" id="GO:0031298">
    <property type="term" value="C:replication fork protection complex"/>
    <property type="evidence" value="ECO:0007669"/>
    <property type="project" value="TreeGrafter"/>
</dbReference>
<evidence type="ECO:0000256" key="4">
    <source>
        <dbReference type="ARBA" id="ARBA00022880"/>
    </source>
</evidence>
<dbReference type="Proteomes" id="UP000799441">
    <property type="component" value="Unassembled WGS sequence"/>
</dbReference>
<dbReference type="InterPro" id="IPR012923">
    <property type="entry name" value="Csm3"/>
</dbReference>
<keyword evidence="5 7" id="KW-0539">Nucleus</keyword>
<dbReference type="GO" id="GO:0043111">
    <property type="term" value="P:replication fork arrest"/>
    <property type="evidence" value="ECO:0007669"/>
    <property type="project" value="TreeGrafter"/>
</dbReference>
<feature type="compositionally biased region" description="Basic and acidic residues" evidence="8">
    <location>
        <begin position="286"/>
        <end position="296"/>
    </location>
</feature>
<organism evidence="10 11">
    <name type="scientific">Polychaeton citri CBS 116435</name>
    <dbReference type="NCBI Taxonomy" id="1314669"/>
    <lineage>
        <taxon>Eukaryota</taxon>
        <taxon>Fungi</taxon>
        <taxon>Dikarya</taxon>
        <taxon>Ascomycota</taxon>
        <taxon>Pezizomycotina</taxon>
        <taxon>Dothideomycetes</taxon>
        <taxon>Dothideomycetidae</taxon>
        <taxon>Capnodiales</taxon>
        <taxon>Capnodiaceae</taxon>
        <taxon>Polychaeton</taxon>
    </lineage>
</organism>
<protein>
    <recommendedName>
        <fullName evidence="7">Chromosome segregation in meiosis protein</fullName>
    </recommendedName>
</protein>
<evidence type="ECO:0000313" key="10">
    <source>
        <dbReference type="EMBL" id="KAF2724496.1"/>
    </source>
</evidence>
<comment type="subcellular location">
    <subcellularLocation>
        <location evidence="1 7">Nucleus</location>
    </subcellularLocation>
</comment>
<feature type="compositionally biased region" description="Polar residues" evidence="8">
    <location>
        <begin position="297"/>
        <end position="308"/>
    </location>
</feature>
<dbReference type="Pfam" id="PF07962">
    <property type="entry name" value="Swi3"/>
    <property type="match status" value="1"/>
</dbReference>
<dbReference type="OrthoDB" id="437078at2759"/>
<comment type="caution">
    <text evidence="10">The sequence shown here is derived from an EMBL/GenBank/DDBJ whole genome shotgun (WGS) entry which is preliminary data.</text>
</comment>
<feature type="compositionally biased region" description="Basic and acidic residues" evidence="8">
    <location>
        <begin position="28"/>
        <end position="39"/>
    </location>
</feature>
<evidence type="ECO:0000259" key="9">
    <source>
        <dbReference type="Pfam" id="PF07962"/>
    </source>
</evidence>
<dbReference type="GO" id="GO:0000076">
    <property type="term" value="P:DNA replication checkpoint signaling"/>
    <property type="evidence" value="ECO:0007669"/>
    <property type="project" value="UniProtKB-UniRule"/>
</dbReference>
<comment type="similarity">
    <text evidence="2 7">Belongs to the CSM3 family.</text>
</comment>
<evidence type="ECO:0000256" key="8">
    <source>
        <dbReference type="SAM" id="MobiDB-lite"/>
    </source>
</evidence>
<dbReference type="GO" id="GO:0003677">
    <property type="term" value="F:DNA binding"/>
    <property type="evidence" value="ECO:0007669"/>
    <property type="project" value="TreeGrafter"/>
</dbReference>
<dbReference type="EMBL" id="MU003771">
    <property type="protein sequence ID" value="KAF2724496.1"/>
    <property type="molecule type" value="Genomic_DNA"/>
</dbReference>
<keyword evidence="3 7" id="KW-0227">DNA damage</keyword>
<keyword evidence="6 7" id="KW-0131">Cell cycle</keyword>
<feature type="domain" description="Chromosome segregation in meiosis protein 3" evidence="9">
    <location>
        <begin position="65"/>
        <end position="147"/>
    </location>
</feature>
<dbReference type="InterPro" id="IPR040038">
    <property type="entry name" value="TIPIN/Csm3/Swi3"/>
</dbReference>
<feature type="region of interest" description="Disordered" evidence="8">
    <location>
        <begin position="28"/>
        <end position="54"/>
    </location>
</feature>